<evidence type="ECO:0000313" key="2">
    <source>
        <dbReference type="Proteomes" id="UP001060085"/>
    </source>
</evidence>
<evidence type="ECO:0000313" key="1">
    <source>
        <dbReference type="EMBL" id="KAI5680415.1"/>
    </source>
</evidence>
<accession>A0ACC0C699</accession>
<reference evidence="2" key="1">
    <citation type="journal article" date="2023" name="Nat. Plants">
        <title>Single-cell RNA sequencing provides a high-resolution roadmap for understanding the multicellular compartmentation of specialized metabolism.</title>
        <authorList>
            <person name="Sun S."/>
            <person name="Shen X."/>
            <person name="Li Y."/>
            <person name="Li Y."/>
            <person name="Wang S."/>
            <person name="Li R."/>
            <person name="Zhang H."/>
            <person name="Shen G."/>
            <person name="Guo B."/>
            <person name="Wei J."/>
            <person name="Xu J."/>
            <person name="St-Pierre B."/>
            <person name="Chen S."/>
            <person name="Sun C."/>
        </authorList>
    </citation>
    <scope>NUCLEOTIDE SEQUENCE [LARGE SCALE GENOMIC DNA]</scope>
</reference>
<keyword evidence="2" id="KW-1185">Reference proteome</keyword>
<dbReference type="Proteomes" id="UP001060085">
    <property type="component" value="Linkage Group LG01"/>
</dbReference>
<proteinExistence type="predicted"/>
<sequence>MHRLAKEVLSSILPSDPGMALTSTPEVIVTKGRHKIDSTKGDKSYWGTYPLLIEKYRSRADLVHSPDQYLMDHTRGIIVIGHLAEHQHFTTLHMRDNCPLPSLHVQWQYHYND</sequence>
<comment type="caution">
    <text evidence="1">The sequence shown here is derived from an EMBL/GenBank/DDBJ whole genome shotgun (WGS) entry which is preliminary data.</text>
</comment>
<gene>
    <name evidence="1" type="ORF">M9H77_01642</name>
</gene>
<protein>
    <submittedName>
        <fullName evidence="1">Uncharacterized protein</fullName>
    </submittedName>
</protein>
<organism evidence="1 2">
    <name type="scientific">Catharanthus roseus</name>
    <name type="common">Madagascar periwinkle</name>
    <name type="synonym">Vinca rosea</name>
    <dbReference type="NCBI Taxonomy" id="4058"/>
    <lineage>
        <taxon>Eukaryota</taxon>
        <taxon>Viridiplantae</taxon>
        <taxon>Streptophyta</taxon>
        <taxon>Embryophyta</taxon>
        <taxon>Tracheophyta</taxon>
        <taxon>Spermatophyta</taxon>
        <taxon>Magnoliopsida</taxon>
        <taxon>eudicotyledons</taxon>
        <taxon>Gunneridae</taxon>
        <taxon>Pentapetalae</taxon>
        <taxon>asterids</taxon>
        <taxon>lamiids</taxon>
        <taxon>Gentianales</taxon>
        <taxon>Apocynaceae</taxon>
        <taxon>Rauvolfioideae</taxon>
        <taxon>Vinceae</taxon>
        <taxon>Catharanthinae</taxon>
        <taxon>Catharanthus</taxon>
    </lineage>
</organism>
<dbReference type="EMBL" id="CM044701">
    <property type="protein sequence ID" value="KAI5680415.1"/>
    <property type="molecule type" value="Genomic_DNA"/>
</dbReference>
<name>A0ACC0C699_CATRO</name>